<feature type="compositionally biased region" description="Low complexity" evidence="1">
    <location>
        <begin position="50"/>
        <end position="59"/>
    </location>
</feature>
<evidence type="ECO:0000313" key="3">
    <source>
        <dbReference type="Proteomes" id="UP000261620"/>
    </source>
</evidence>
<feature type="compositionally biased region" description="Pro residues" evidence="1">
    <location>
        <begin position="88"/>
        <end position="103"/>
    </location>
</feature>
<accession>A0A3Q4AF53</accession>
<feature type="compositionally biased region" description="Basic and acidic residues" evidence="1">
    <location>
        <begin position="206"/>
        <end position="218"/>
    </location>
</feature>
<feature type="compositionally biased region" description="Pro residues" evidence="1">
    <location>
        <begin position="123"/>
        <end position="144"/>
    </location>
</feature>
<protein>
    <submittedName>
        <fullName evidence="2">Uncharacterized protein</fullName>
    </submittedName>
</protein>
<proteinExistence type="predicted"/>
<organism evidence="2 3">
    <name type="scientific">Mola mola</name>
    <name type="common">Ocean sunfish</name>
    <name type="synonym">Tetraodon mola</name>
    <dbReference type="NCBI Taxonomy" id="94237"/>
    <lineage>
        <taxon>Eukaryota</taxon>
        <taxon>Metazoa</taxon>
        <taxon>Chordata</taxon>
        <taxon>Craniata</taxon>
        <taxon>Vertebrata</taxon>
        <taxon>Euteleostomi</taxon>
        <taxon>Actinopterygii</taxon>
        <taxon>Neopterygii</taxon>
        <taxon>Teleostei</taxon>
        <taxon>Neoteleostei</taxon>
        <taxon>Acanthomorphata</taxon>
        <taxon>Eupercaria</taxon>
        <taxon>Tetraodontiformes</taxon>
        <taxon>Molidae</taxon>
        <taxon>Mola</taxon>
    </lineage>
</organism>
<dbReference type="AlphaFoldDB" id="A0A3Q4AF53"/>
<feature type="compositionally biased region" description="Pro residues" evidence="1">
    <location>
        <begin position="183"/>
        <end position="199"/>
    </location>
</feature>
<reference evidence="2" key="2">
    <citation type="submission" date="2025-09" db="UniProtKB">
        <authorList>
            <consortium name="Ensembl"/>
        </authorList>
    </citation>
    <scope>IDENTIFICATION</scope>
</reference>
<evidence type="ECO:0000256" key="1">
    <source>
        <dbReference type="SAM" id="MobiDB-lite"/>
    </source>
</evidence>
<dbReference type="PRINTS" id="PR01217">
    <property type="entry name" value="PRICHEXTENSN"/>
</dbReference>
<feature type="compositionally biased region" description="Pro residues" evidence="1">
    <location>
        <begin position="1"/>
        <end position="10"/>
    </location>
</feature>
<reference evidence="2" key="1">
    <citation type="submission" date="2025-08" db="UniProtKB">
        <authorList>
            <consortium name="Ensembl"/>
        </authorList>
    </citation>
    <scope>IDENTIFICATION</scope>
</reference>
<name>A0A3Q4AF53_MOLML</name>
<dbReference type="Ensembl" id="ENSMMOT00000002702.1">
    <property type="protein sequence ID" value="ENSMMOP00000002660.1"/>
    <property type="gene ID" value="ENSMMOG00000002160.1"/>
</dbReference>
<feature type="region of interest" description="Disordered" evidence="1">
    <location>
        <begin position="74"/>
        <end position="289"/>
    </location>
</feature>
<dbReference type="Proteomes" id="UP000261620">
    <property type="component" value="Unplaced"/>
</dbReference>
<feature type="region of interest" description="Disordered" evidence="1">
    <location>
        <begin position="1"/>
        <end position="27"/>
    </location>
</feature>
<sequence length="415" mass="44017">MSWPPPPPPIGLGGPDEFDFPLPPPPVFGEEDLVIPVQVLPKKSNPGGDSSCTSTSISSGVKTECVRVIAEAEPQKVSTSQRIVPPHLNIPPPPSYTAPPPPDKAVSRPVTKNVSRISKKVSPLPPCKEVSPPPPSKDISPPLPKEVAALINDGPATQEASLAPPSEVSIQPALESAKEKTPEPVPTPPVDIPLPPPLPVQGLASKKHESSPDRKEEQTPELSSAPVQHDDSNPIVTPSLLQMVKLRSVNSSPEVSTSSSGSEAPQKPIRKSLIITSPTSTSPPAIVTSQPALPKIQPVVVPPSPTSTASFIFSKSNKKVVTETKQVVGTKATVQKNQEVFPLTKVVSEEELVQKGVKVPPPVAKKPQTKGKEIETTSARSRLHVINVDHKLANLSPNGQTNLILGNQRQFFSVH</sequence>
<feature type="region of interest" description="Disordered" evidence="1">
    <location>
        <begin position="40"/>
        <end position="60"/>
    </location>
</feature>
<feature type="compositionally biased region" description="Low complexity" evidence="1">
    <location>
        <begin position="248"/>
        <end position="262"/>
    </location>
</feature>
<evidence type="ECO:0000313" key="2">
    <source>
        <dbReference type="Ensembl" id="ENSMMOP00000002660.1"/>
    </source>
</evidence>
<keyword evidence="3" id="KW-1185">Reference proteome</keyword>